<feature type="non-terminal residue" evidence="2">
    <location>
        <position position="1"/>
    </location>
</feature>
<dbReference type="Pfam" id="PF00082">
    <property type="entry name" value="Peptidase_S8"/>
    <property type="match status" value="1"/>
</dbReference>
<feature type="domain" description="Peptidase S8/S53" evidence="1">
    <location>
        <begin position="66"/>
        <end position="193"/>
    </location>
</feature>
<dbReference type="AlphaFoldDB" id="A0A923RXC3"/>
<proteinExistence type="predicted"/>
<dbReference type="InterPro" id="IPR000209">
    <property type="entry name" value="Peptidase_S8/S53_dom"/>
</dbReference>
<dbReference type="RefSeq" id="WP_186950628.1">
    <property type="nucleotide sequence ID" value="NZ_JACOPL010000080.1"/>
</dbReference>
<dbReference type="EMBL" id="JACOPL010000080">
    <property type="protein sequence ID" value="MBC5726928.1"/>
    <property type="molecule type" value="Genomic_DNA"/>
</dbReference>
<dbReference type="SUPFAM" id="SSF52743">
    <property type="entry name" value="Subtilisin-like"/>
    <property type="match status" value="1"/>
</dbReference>
<organism evidence="2 3">
    <name type="scientific">Agathobaculum faecis</name>
    <dbReference type="NCBI Taxonomy" id="2763013"/>
    <lineage>
        <taxon>Bacteria</taxon>
        <taxon>Bacillati</taxon>
        <taxon>Bacillota</taxon>
        <taxon>Clostridia</taxon>
        <taxon>Eubacteriales</taxon>
        <taxon>Butyricicoccaceae</taxon>
        <taxon>Agathobaculum</taxon>
    </lineage>
</organism>
<sequence length="201" mass="22210">ARLVQLSKISRARTGKDCYCGLEDDCLPYIEEYGITSVFCSFDMICDKYLAQKYQTVIDGLGTFNMFVAAGNDSSTDYVELAQCDAVTTVGAYYIQNNKAIPEDFSSTTEYLDFAAPDRQVVKFAKETGVTTYGKQTGTSFSAPWLCGMACLVNDFFIDKTGKPLTHEAMMRFFRDHCVDIGAEGFDSKTGHGMVILPEPS</sequence>
<evidence type="ECO:0000259" key="1">
    <source>
        <dbReference type="Pfam" id="PF00082"/>
    </source>
</evidence>
<dbReference type="Gene3D" id="3.40.50.200">
    <property type="entry name" value="Peptidase S8/S53 domain"/>
    <property type="match status" value="1"/>
</dbReference>
<evidence type="ECO:0000313" key="3">
    <source>
        <dbReference type="Proteomes" id="UP000606499"/>
    </source>
</evidence>
<dbReference type="InterPro" id="IPR036852">
    <property type="entry name" value="Peptidase_S8/S53_dom_sf"/>
</dbReference>
<dbReference type="Proteomes" id="UP000606499">
    <property type="component" value="Unassembled WGS sequence"/>
</dbReference>
<name>A0A923RXC3_9FIRM</name>
<accession>A0A923RXC3</accession>
<dbReference type="GO" id="GO:0004252">
    <property type="term" value="F:serine-type endopeptidase activity"/>
    <property type="evidence" value="ECO:0007669"/>
    <property type="project" value="InterPro"/>
</dbReference>
<evidence type="ECO:0000313" key="2">
    <source>
        <dbReference type="EMBL" id="MBC5726928.1"/>
    </source>
</evidence>
<feature type="non-terminal residue" evidence="2">
    <location>
        <position position="201"/>
    </location>
</feature>
<comment type="caution">
    <text evidence="2">The sequence shown here is derived from an EMBL/GenBank/DDBJ whole genome shotgun (WGS) entry which is preliminary data.</text>
</comment>
<keyword evidence="3" id="KW-1185">Reference proteome</keyword>
<reference evidence="2" key="1">
    <citation type="submission" date="2020-08" db="EMBL/GenBank/DDBJ databases">
        <title>Genome public.</title>
        <authorList>
            <person name="Liu C."/>
            <person name="Sun Q."/>
        </authorList>
    </citation>
    <scope>NUCLEOTIDE SEQUENCE</scope>
    <source>
        <strain evidence="2">NSJ-28</strain>
    </source>
</reference>
<dbReference type="GO" id="GO:0006508">
    <property type="term" value="P:proteolysis"/>
    <property type="evidence" value="ECO:0007669"/>
    <property type="project" value="InterPro"/>
</dbReference>
<protein>
    <submittedName>
        <fullName evidence="2">S8 family serine peptidase</fullName>
    </submittedName>
</protein>
<gene>
    <name evidence="2" type="ORF">H8S45_15945</name>
</gene>